<dbReference type="GO" id="GO:0005524">
    <property type="term" value="F:ATP binding"/>
    <property type="evidence" value="ECO:0007669"/>
    <property type="project" value="UniProtKB-KW"/>
</dbReference>
<dbReference type="RefSeq" id="WP_116878924.1">
    <property type="nucleotide sequence ID" value="NZ_CP031733.1"/>
</dbReference>
<protein>
    <recommendedName>
        <fullName evidence="5">Probable 2-(5''-triphosphoribosyl)-3'-dephosphocoenzyme-A synthase</fullName>
        <shortName evidence="5">2-(5''-triphosphoribosyl)-3'-dephospho-CoA synthase</shortName>
        <ecNumber evidence="5">2.4.2.52</ecNumber>
    </recommendedName>
</protein>
<dbReference type="GO" id="GO:0051191">
    <property type="term" value="P:prosthetic group biosynthetic process"/>
    <property type="evidence" value="ECO:0007669"/>
    <property type="project" value="TreeGrafter"/>
</dbReference>
<dbReference type="Gene3D" id="1.10.4200.10">
    <property type="entry name" value="Triphosphoribosyl-dephospho-CoA protein"/>
    <property type="match status" value="1"/>
</dbReference>
<reference evidence="8 10" key="2">
    <citation type="submission" date="2018-08" db="EMBL/GenBank/DDBJ databases">
        <title>Draft genome of Streptococcus sp. nov. Z1.</title>
        <authorList>
            <person name="Tian Z."/>
        </authorList>
    </citation>
    <scope>NUCLEOTIDE SEQUENCE [LARGE SCALE GENOMIC DNA]</scope>
    <source>
        <strain evidence="8">Z1</strain>
        <strain evidence="10">Z1(2018)</strain>
    </source>
</reference>
<evidence type="ECO:0000313" key="10">
    <source>
        <dbReference type="Proteomes" id="UP000262901"/>
    </source>
</evidence>
<dbReference type="InterPro" id="IPR002736">
    <property type="entry name" value="CitG"/>
</dbReference>
<keyword evidence="3 5" id="KW-0547">Nucleotide-binding</keyword>
<dbReference type="EC" id="2.4.2.52" evidence="5"/>
<dbReference type="KEGG" id="schj:DDV21_004135"/>
<dbReference type="Pfam" id="PF01874">
    <property type="entry name" value="CitG"/>
    <property type="match status" value="1"/>
</dbReference>
<gene>
    <name evidence="5 8" type="primary">citG</name>
    <name evidence="6" type="ORF">DDV21_004135</name>
    <name evidence="7" type="ORF">DDV22_10595</name>
    <name evidence="8" type="ORF">DDV23_09805</name>
</gene>
<evidence type="ECO:0000256" key="5">
    <source>
        <dbReference type="HAMAP-Rule" id="MF_00397"/>
    </source>
</evidence>
<dbReference type="HAMAP" id="MF_00397">
    <property type="entry name" value="CitG"/>
    <property type="match status" value="1"/>
</dbReference>
<dbReference type="InterPro" id="IPR017551">
    <property type="entry name" value="TriPribosyl-deP-CoA_syn_CitG"/>
</dbReference>
<evidence type="ECO:0000313" key="6">
    <source>
        <dbReference type="EMBL" id="AXQ78323.1"/>
    </source>
</evidence>
<reference evidence="6" key="4">
    <citation type="journal article" date="2019" name="Int. J. Syst. Evol. Microbiol.">
        <title>Streptococcus chenjunshii sp. nov. isolated from feces of Tibetan antelopes.</title>
        <authorList>
            <person name="Tian Z."/>
            <person name="Lu S."/>
            <person name="Jin D."/>
            <person name="Yang J."/>
            <person name="Pu J."/>
            <person name="Lai X.H."/>
            <person name="Bai X.N."/>
            <person name="Wu X.M."/>
            <person name="Li J."/>
            <person name="Wang S."/>
            <person name="Xu J."/>
        </authorList>
    </citation>
    <scope>NUCLEOTIDE SEQUENCE</scope>
    <source>
        <strain evidence="6">Z15</strain>
    </source>
</reference>
<keyword evidence="11" id="KW-1185">Reference proteome</keyword>
<evidence type="ECO:0000313" key="11">
    <source>
        <dbReference type="Proteomes" id="UP000264056"/>
    </source>
</evidence>
<accession>A0A346NBC8</accession>
<evidence type="ECO:0000256" key="2">
    <source>
        <dbReference type="ARBA" id="ARBA00022679"/>
    </source>
</evidence>
<evidence type="ECO:0000313" key="7">
    <source>
        <dbReference type="EMBL" id="RFU50064.1"/>
    </source>
</evidence>
<dbReference type="EMBL" id="CP031733">
    <property type="protein sequence ID" value="AXQ78323.1"/>
    <property type="molecule type" value="Genomic_DNA"/>
</dbReference>
<dbReference type="PANTHER" id="PTHR30201">
    <property type="entry name" value="TRIPHOSPHORIBOSYL-DEPHOSPHO-COA SYNTHASE"/>
    <property type="match status" value="1"/>
</dbReference>
<keyword evidence="2 5" id="KW-0808">Transferase</keyword>
<dbReference type="Proteomes" id="UP000262901">
    <property type="component" value="Unassembled WGS sequence"/>
</dbReference>
<dbReference type="AlphaFoldDB" id="A0A372KJI7"/>
<dbReference type="GO" id="GO:0046917">
    <property type="term" value="F:triphosphoribosyl-dephospho-CoA synthase activity"/>
    <property type="evidence" value="ECO:0007669"/>
    <property type="project" value="UniProtKB-UniRule"/>
</dbReference>
<evidence type="ECO:0000256" key="4">
    <source>
        <dbReference type="ARBA" id="ARBA00022840"/>
    </source>
</evidence>
<keyword evidence="4 5" id="KW-0067">ATP-binding</keyword>
<keyword evidence="8" id="KW-0328">Glycosyltransferase</keyword>
<comment type="similarity">
    <text evidence="5">Belongs to the CitG/MdcB family.</text>
</comment>
<reference evidence="9" key="3">
    <citation type="submission" date="2018-08" db="EMBL/GenBank/DDBJ databases">
        <title>Streptococcus chenjunshii sp. nov., isolated from stools sample of the Tibetan antelope in the Qinghai-Tibet plateau, China.</title>
        <authorList>
            <person name="Tian Z."/>
        </authorList>
    </citation>
    <scope>NUCLEOTIDE SEQUENCE [LARGE SCALE GENOMIC DNA]</scope>
    <source>
        <strain evidence="9">Z15</strain>
    </source>
</reference>
<proteinExistence type="inferred from homology"/>
<dbReference type="PANTHER" id="PTHR30201:SF2">
    <property type="entry name" value="2-(5''-TRIPHOSPHORIBOSYL)-3'-DEPHOSPHOCOENZYME-A SYNTHASE"/>
    <property type="match status" value="1"/>
</dbReference>
<dbReference type="Proteomes" id="UP000264056">
    <property type="component" value="Unassembled WGS sequence"/>
</dbReference>
<dbReference type="Proteomes" id="UP000246115">
    <property type="component" value="Chromosome"/>
</dbReference>
<comment type="catalytic activity">
    <reaction evidence="1 5">
        <text>3'-dephospho-CoA + ATP = 2'-(5''-triphospho-alpha-D-ribosyl)-3'-dephospho-CoA + adenine</text>
        <dbReference type="Rhea" id="RHEA:15117"/>
        <dbReference type="ChEBI" id="CHEBI:16708"/>
        <dbReference type="ChEBI" id="CHEBI:30616"/>
        <dbReference type="ChEBI" id="CHEBI:57328"/>
        <dbReference type="ChEBI" id="CHEBI:61378"/>
        <dbReference type="EC" id="2.4.2.52"/>
    </reaction>
</comment>
<dbReference type="NCBIfam" id="TIGR03125">
    <property type="entry name" value="citrate_citG"/>
    <property type="match status" value="1"/>
</dbReference>
<reference evidence="7 11" key="1">
    <citation type="submission" date="2018-08" db="EMBL/GenBank/DDBJ databases">
        <title>Draft genome of Streptococcus sp .nov. Z2.</title>
        <authorList>
            <person name="Tian Z."/>
        </authorList>
    </citation>
    <scope>NUCLEOTIDE SEQUENCE [LARGE SCALE GENOMIC DNA]</scope>
    <source>
        <strain evidence="7 11">Z2</strain>
    </source>
</reference>
<accession>A0A372KJI7</accession>
<evidence type="ECO:0000256" key="1">
    <source>
        <dbReference type="ARBA" id="ARBA00001210"/>
    </source>
</evidence>
<evidence type="ECO:0000313" key="9">
    <source>
        <dbReference type="Proteomes" id="UP000246115"/>
    </source>
</evidence>
<dbReference type="OrthoDB" id="114886at2"/>
<dbReference type="EMBL" id="QVQY01000049">
    <property type="protein sequence ID" value="RFU50064.1"/>
    <property type="molecule type" value="Genomic_DNA"/>
</dbReference>
<evidence type="ECO:0000313" key="8">
    <source>
        <dbReference type="EMBL" id="RFU52420.1"/>
    </source>
</evidence>
<dbReference type="GO" id="GO:0016757">
    <property type="term" value="F:glycosyltransferase activity"/>
    <property type="evidence" value="ECO:0007669"/>
    <property type="project" value="UniProtKB-KW"/>
</dbReference>
<sequence>MTEPLSRTIAALASTALLYELSLTPKPGLVDRFNNGSHDDMDFPLFIKSSMALFPFFKDYVEAGLNHSGSLQALFEQVRSIGIEAEKAMFEATKGINTHKGANFSFALILSAAGYFLKGHPKSFPLSSEDSSAILKLIPAICSQSMEKDFQQIETQNRETLSYGEKLYLEYGLKGIRGEAAGGYPTLQLLLPMLRYSLEHGSAEEAFHKATIFLMAHVEDGNLIHRGGIAVWQNVKRQSRNALSQNLSSEQTRQWLSDYDRFLIQKHLSPGGTADFLALSYFFIQLEGFL</sequence>
<name>A0A372KJI7_9STRE</name>
<evidence type="ECO:0000256" key="3">
    <source>
        <dbReference type="ARBA" id="ARBA00022741"/>
    </source>
</evidence>
<dbReference type="EMBL" id="QVQZ01000035">
    <property type="protein sequence ID" value="RFU52420.1"/>
    <property type="molecule type" value="Genomic_DNA"/>
</dbReference>
<organism evidence="8 10">
    <name type="scientific">Streptococcus chenjunshii</name>
    <dbReference type="NCBI Taxonomy" id="2173853"/>
    <lineage>
        <taxon>Bacteria</taxon>
        <taxon>Bacillati</taxon>
        <taxon>Bacillota</taxon>
        <taxon>Bacilli</taxon>
        <taxon>Lactobacillales</taxon>
        <taxon>Streptococcaceae</taxon>
        <taxon>Streptococcus</taxon>
    </lineage>
</organism>